<proteinExistence type="inferred from homology"/>
<name>A0AAV2R8F5_MEGNR</name>
<keyword evidence="1" id="KW-0808">Transferase</keyword>
<gene>
    <name evidence="4" type="ORF">MNOR_LOCUS20981</name>
</gene>
<dbReference type="GO" id="GO:0061630">
    <property type="term" value="F:ubiquitin protein ligase activity"/>
    <property type="evidence" value="ECO:0007669"/>
    <property type="project" value="UniProtKB-UniRule"/>
</dbReference>
<dbReference type="CDD" id="cd16483">
    <property type="entry name" value="RING-H2_UBR3"/>
    <property type="match status" value="1"/>
</dbReference>
<dbReference type="GO" id="GO:0008270">
    <property type="term" value="F:zinc ion binding"/>
    <property type="evidence" value="ECO:0007669"/>
    <property type="project" value="UniProtKB-UniRule"/>
</dbReference>
<feature type="region of interest" description="Disordered" evidence="2">
    <location>
        <begin position="873"/>
        <end position="927"/>
    </location>
</feature>
<accession>A0AAV2R8F5</accession>
<feature type="region of interest" description="Disordered" evidence="2">
    <location>
        <begin position="717"/>
        <end position="741"/>
    </location>
</feature>
<evidence type="ECO:0000256" key="1">
    <source>
        <dbReference type="RuleBase" id="RU366018"/>
    </source>
</evidence>
<feature type="domain" description="E3 ubiquitin-protein ligase UBR1-like winged-helix" evidence="3">
    <location>
        <begin position="493"/>
        <end position="584"/>
    </location>
</feature>
<dbReference type="GO" id="GO:0005737">
    <property type="term" value="C:cytoplasm"/>
    <property type="evidence" value="ECO:0007669"/>
    <property type="project" value="TreeGrafter"/>
</dbReference>
<dbReference type="EC" id="2.3.2.27" evidence="1"/>
<dbReference type="EMBL" id="CAXKWB010016540">
    <property type="protein sequence ID" value="CAL4116468.1"/>
    <property type="molecule type" value="Genomic_DNA"/>
</dbReference>
<organism evidence="4 5">
    <name type="scientific">Meganyctiphanes norvegica</name>
    <name type="common">Northern krill</name>
    <name type="synonym">Thysanopoda norvegica</name>
    <dbReference type="NCBI Taxonomy" id="48144"/>
    <lineage>
        <taxon>Eukaryota</taxon>
        <taxon>Metazoa</taxon>
        <taxon>Ecdysozoa</taxon>
        <taxon>Arthropoda</taxon>
        <taxon>Crustacea</taxon>
        <taxon>Multicrustacea</taxon>
        <taxon>Malacostraca</taxon>
        <taxon>Eumalacostraca</taxon>
        <taxon>Eucarida</taxon>
        <taxon>Euphausiacea</taxon>
        <taxon>Euphausiidae</taxon>
        <taxon>Meganyctiphanes</taxon>
    </lineage>
</organism>
<feature type="non-terminal residue" evidence="4">
    <location>
        <position position="1420"/>
    </location>
</feature>
<dbReference type="InterPro" id="IPR039164">
    <property type="entry name" value="UBR1-like"/>
</dbReference>
<reference evidence="4 5" key="1">
    <citation type="submission" date="2024-05" db="EMBL/GenBank/DDBJ databases">
        <authorList>
            <person name="Wallberg A."/>
        </authorList>
    </citation>
    <scope>NUCLEOTIDE SEQUENCE [LARGE SCALE GENOMIC DNA]</scope>
</reference>
<evidence type="ECO:0000313" key="4">
    <source>
        <dbReference type="EMBL" id="CAL4116468.1"/>
    </source>
</evidence>
<dbReference type="PANTHER" id="PTHR21497">
    <property type="entry name" value="UBIQUITIN LIGASE E3 ALPHA-RELATED"/>
    <property type="match status" value="1"/>
</dbReference>
<comment type="similarity">
    <text evidence="1">Belongs to the E3 ubiquitin-protein ligase UBR1-like family.</text>
</comment>
<dbReference type="GO" id="GO:0000151">
    <property type="term" value="C:ubiquitin ligase complex"/>
    <property type="evidence" value="ECO:0007669"/>
    <property type="project" value="TreeGrafter"/>
</dbReference>
<feature type="compositionally biased region" description="Low complexity" evidence="2">
    <location>
        <begin position="720"/>
        <end position="733"/>
    </location>
</feature>
<dbReference type="GO" id="GO:0071596">
    <property type="term" value="P:ubiquitin-dependent protein catabolic process via the N-end rule pathway"/>
    <property type="evidence" value="ECO:0007669"/>
    <property type="project" value="UniProtKB-UniRule"/>
</dbReference>
<feature type="region of interest" description="Disordered" evidence="2">
    <location>
        <begin position="1011"/>
        <end position="1035"/>
    </location>
</feature>
<protein>
    <recommendedName>
        <fullName evidence="1">E3 ubiquitin-protein ligase</fullName>
        <ecNumber evidence="1">2.3.2.27</ecNumber>
    </recommendedName>
</protein>
<dbReference type="GO" id="GO:0016567">
    <property type="term" value="P:protein ubiquitination"/>
    <property type="evidence" value="ECO:0007669"/>
    <property type="project" value="UniProtKB-UniRule"/>
</dbReference>
<sequence>MEHRFVYPGRIWKLGHLSRGARPPLPKAQFAADCRPTYDRLRVCGTSSEEVRKRDAYGDSQNAIAGPRGKPTIVGPMVQPPFICGMCAVMFWETHNRLAGLLVCFYSCLLSTSRFTNILPCSFGHRPHHITIQLVVNTSHNKLKKQVGYIVSHAVSEYHTFRMSKSFDIFDIYSLAAFISDMMQTNCIIIHIIFLHDLCIENRCDHFLRCRCLWPAFAESSYVNSHSSMAMSLNQLIKLKWFNRFFCFFGKGPARAHEGILKTSEQLGKFSALSPNLYINEVNLFSMFYGGFASHLRRPTKKIFTFCYAILKLHITRCNEFSICIGFKDSYVNLKSPINYHISNFSVPYYSFLIWSARLPLVRPPHSLIMINSVVRQVAFYEILAGMWVRNGLQIKGQAMTYIQCHFCNSMVDADLYLLQICAGELPPDNFIMTIMDRFHMLEWLSLSPCASNSFLENEHEITVMESCLTFLATLTTLRTNIGLSESGLAQLEMVTLLCMGDKTHSQLMEFMPEKCGTASQTRDFEAVLSKISSYRAPNYEASGTMQQGMYIPKDEVWEHYYDPIYVLLRAVQRRDFQGSLDRFKQYCKQSGHMNNFGTLWPPFRLPAPVANPYTDPQRVLGCRTFHAVILVLLYKALNSSSTTDHLLALSVYLLELAVEYQAQHCQQGGSVLAAQYFECVPEVEDDKPDGNFSKWFATDDIFTNALTNIARVHLNPTPSLSSASDGSLSGSDLEMEELEGGETRLALTGAERPTHPTRSLPAGSELVLWSQGASAMVPSGDDVPTTPDTPTHDLPPLALPPAGNSSVSPTSPVASPANMLIPLNINLGNTSQAALPGPGQYPFLLAGTEVGRRAARNSGITNSPRRMKYIKKTNFSRSGTPPKGAMRRLRRPAGGRAALPDPNTSDADATSASPTQSDMNHFPNLPSLDRTDEYVEVEESIISLLIKLHSKMTGKPNSYRPDFSKQREDSRIGDGPFFIAKVLNKIGSYDPGCRQSILQNITRIYHTNDEDSSYLSSEEEAKAREDKRKKAKERQRRVMEEFAFRQRQFMEQNKAAAAEAEASGNDSMEVEEECVEHHKEYDCVICNQSIPSTPERPVGLVVLLQATSVLGHRTTSREKLVVPTTDSERTKLKQQRYTLGQYMEEKADTLMRHFDTSSWMSSQNMGWEGGVRVQTCGHHLHLDCHQSYLLALHSQHRANNNSINVEKGEYWCPLCRQLGNAVLPISPEIGDLATLAKCSTSSDSEIVEEVDRLLSDLTVPTFSASLTKAMARMMEDMTVSTYPKYRNVASNPSPPSLFMFVSSILRTNLEVELVQRGGTLVNQAPDVQMDIKRSCLMPLLHVLGFHSKILSRGGDASSSAGCGGLGWIRQTWASVTQHIPDGTEGAVTAREREVPLLLRDPITMLLQLVLLLPSKIDLG</sequence>
<evidence type="ECO:0000259" key="3">
    <source>
        <dbReference type="Pfam" id="PF22960"/>
    </source>
</evidence>
<comment type="function">
    <text evidence="1">Ubiquitin ligase protein which is a component of the N-end rule pathway. Recognizes and binds to proteins bearing specific N-terminal residues that are destabilizing according to the N-end rule, leading to their ubiquitination and subsequent degradation.</text>
</comment>
<evidence type="ECO:0000256" key="2">
    <source>
        <dbReference type="SAM" id="MobiDB-lite"/>
    </source>
</evidence>
<dbReference type="PANTHER" id="PTHR21497:SF39">
    <property type="entry name" value="E3 UBIQUITIN-PROTEIN LIGASE UBR3"/>
    <property type="match status" value="1"/>
</dbReference>
<evidence type="ECO:0000313" key="5">
    <source>
        <dbReference type="Proteomes" id="UP001497623"/>
    </source>
</evidence>
<feature type="compositionally biased region" description="Polar residues" evidence="2">
    <location>
        <begin position="903"/>
        <end position="920"/>
    </location>
</feature>
<feature type="compositionally biased region" description="Low complexity" evidence="2">
    <location>
        <begin position="782"/>
        <end position="797"/>
    </location>
</feature>
<keyword evidence="1" id="KW-0479">Metal-binding</keyword>
<dbReference type="InterPro" id="IPR055194">
    <property type="entry name" value="UBR1-like_WH"/>
</dbReference>
<feature type="region of interest" description="Disordered" evidence="2">
    <location>
        <begin position="776"/>
        <end position="814"/>
    </location>
</feature>
<comment type="pathway">
    <text evidence="1">Protein modification; protein ubiquitination.</text>
</comment>
<keyword evidence="1" id="KW-0833">Ubl conjugation pathway</keyword>
<keyword evidence="5" id="KW-1185">Reference proteome</keyword>
<keyword evidence="1" id="KW-0863">Zinc-finger</keyword>
<keyword evidence="1" id="KW-0862">Zinc</keyword>
<comment type="catalytic activity">
    <reaction evidence="1">
        <text>S-ubiquitinyl-[E2 ubiquitin-conjugating enzyme]-L-cysteine + [acceptor protein]-L-lysine = [E2 ubiquitin-conjugating enzyme]-L-cysteine + N(6)-ubiquitinyl-[acceptor protein]-L-lysine.</text>
        <dbReference type="EC" id="2.3.2.27"/>
    </reaction>
</comment>
<dbReference type="Pfam" id="PF22960">
    <property type="entry name" value="WHD_UBR1"/>
    <property type="match status" value="1"/>
</dbReference>
<feature type="compositionally biased region" description="Basic and acidic residues" evidence="2">
    <location>
        <begin position="1020"/>
        <end position="1029"/>
    </location>
</feature>
<comment type="caution">
    <text evidence="4">The sequence shown here is derived from an EMBL/GenBank/DDBJ whole genome shotgun (WGS) entry which is preliminary data.</text>
</comment>
<dbReference type="Proteomes" id="UP001497623">
    <property type="component" value="Unassembled WGS sequence"/>
</dbReference>